<evidence type="ECO:0000313" key="14">
    <source>
        <dbReference type="EMBL" id="TDH35691.1"/>
    </source>
</evidence>
<dbReference type="RefSeq" id="WP_133284391.1">
    <property type="nucleotide sequence ID" value="NZ_SMSI01000002.1"/>
</dbReference>
<keyword evidence="7 10" id="KW-0235">DNA replication</keyword>
<dbReference type="NCBIfam" id="TIGR00663">
    <property type="entry name" value="dnan"/>
    <property type="match status" value="1"/>
</dbReference>
<dbReference type="EMBL" id="SMSI01000002">
    <property type="protein sequence ID" value="TDH35691.1"/>
    <property type="molecule type" value="Genomic_DNA"/>
</dbReference>
<dbReference type="Pfam" id="PF00712">
    <property type="entry name" value="DNA_pol3_beta"/>
    <property type="match status" value="1"/>
</dbReference>
<reference evidence="14 15" key="1">
    <citation type="journal article" date="2013" name="Int. J. Syst. Evol. Microbiol.">
        <title>Hoeflea suaedae sp. nov., an endophytic bacterium isolated from the root of the halophyte Suaeda maritima.</title>
        <authorList>
            <person name="Chung E.J."/>
            <person name="Park J.A."/>
            <person name="Pramanik P."/>
            <person name="Bibi F."/>
            <person name="Jeon C.O."/>
            <person name="Chung Y.R."/>
        </authorList>
    </citation>
    <scope>NUCLEOTIDE SEQUENCE [LARGE SCALE GENOMIC DNA]</scope>
    <source>
        <strain evidence="14 15">YC6898</strain>
    </source>
</reference>
<evidence type="ECO:0000313" key="15">
    <source>
        <dbReference type="Proteomes" id="UP000295131"/>
    </source>
</evidence>
<dbReference type="Pfam" id="PF02767">
    <property type="entry name" value="DNA_pol3_beta_2"/>
    <property type="match status" value="1"/>
</dbReference>
<dbReference type="GO" id="GO:0005737">
    <property type="term" value="C:cytoplasm"/>
    <property type="evidence" value="ECO:0007669"/>
    <property type="project" value="UniProtKB-SubCell"/>
</dbReference>
<keyword evidence="6 10" id="KW-0548">Nucleotidyltransferase</keyword>
<evidence type="ECO:0000256" key="6">
    <source>
        <dbReference type="ARBA" id="ARBA00022695"/>
    </source>
</evidence>
<dbReference type="GO" id="GO:0009360">
    <property type="term" value="C:DNA polymerase III complex"/>
    <property type="evidence" value="ECO:0007669"/>
    <property type="project" value="InterPro"/>
</dbReference>
<keyword evidence="15" id="KW-1185">Reference proteome</keyword>
<feature type="domain" description="DNA polymerase III beta sliding clamp N-terminal" evidence="11">
    <location>
        <begin position="1"/>
        <end position="116"/>
    </location>
</feature>
<organism evidence="14 15">
    <name type="scientific">Pseudohoeflea suaedae</name>
    <dbReference type="NCBI Taxonomy" id="877384"/>
    <lineage>
        <taxon>Bacteria</taxon>
        <taxon>Pseudomonadati</taxon>
        <taxon>Pseudomonadota</taxon>
        <taxon>Alphaproteobacteria</taxon>
        <taxon>Hyphomicrobiales</taxon>
        <taxon>Rhizobiaceae</taxon>
        <taxon>Pseudohoeflea</taxon>
    </lineage>
</organism>
<dbReference type="InterPro" id="IPR022637">
    <property type="entry name" value="DNA_polIII_beta_cen"/>
</dbReference>
<dbReference type="Gene3D" id="3.70.10.10">
    <property type="match status" value="1"/>
</dbReference>
<dbReference type="PANTHER" id="PTHR30478">
    <property type="entry name" value="DNA POLYMERASE III SUBUNIT BETA"/>
    <property type="match status" value="1"/>
</dbReference>
<keyword evidence="4 10" id="KW-0963">Cytoplasm</keyword>
<dbReference type="GO" id="GO:0003887">
    <property type="term" value="F:DNA-directed DNA polymerase activity"/>
    <property type="evidence" value="ECO:0007669"/>
    <property type="project" value="UniProtKB-UniRule"/>
</dbReference>
<evidence type="ECO:0000256" key="10">
    <source>
        <dbReference type="PIRNR" id="PIRNR000804"/>
    </source>
</evidence>
<dbReference type="Proteomes" id="UP000295131">
    <property type="component" value="Unassembled WGS sequence"/>
</dbReference>
<dbReference type="GO" id="GO:0006271">
    <property type="term" value="P:DNA strand elongation involved in DNA replication"/>
    <property type="evidence" value="ECO:0007669"/>
    <property type="project" value="TreeGrafter"/>
</dbReference>
<dbReference type="InterPro" id="IPR022635">
    <property type="entry name" value="DNA_polIII_beta_C"/>
</dbReference>
<sequence>MKITIERAALQRALTAAGRVIESRNTLPILANVLLRSETGTLSIHATDLDIEAVAKVACEGEDGSACVDAKLLTGIVAKAGGSEITLELVNGSVIIKSGRSKFKLGTLPIEDFPQLSDATFDAEFDMDIAAAFAPVRFAISNEEARYYLKGVFFHAKDGKFAAVATDGHRLAESTGEIDAEFAGVIVPRKLCEMLPAGNVSIAVSSTRIRLTTAALVLTSKLIDGTYPDYIRVIPTSNDKIVTVDKAAMTAAADRVSTIATERGAAVKLSIAPGQIAFSKAADGNTADDEIAAEYTGEPVDIGFNSKYLHEMFAVLPSGPIDIHVNDGMSPALVTSPAVEGWRGVLMPVRVS</sequence>
<dbReference type="InterPro" id="IPR022634">
    <property type="entry name" value="DNA_polIII_beta_N"/>
</dbReference>
<accession>A0A4R5PJ63</accession>
<protein>
    <recommendedName>
        <fullName evidence="3 10">Beta sliding clamp</fullName>
    </recommendedName>
</protein>
<dbReference type="Pfam" id="PF02768">
    <property type="entry name" value="DNA_pol3_beta_3"/>
    <property type="match status" value="1"/>
</dbReference>
<dbReference type="GO" id="GO:0003677">
    <property type="term" value="F:DNA binding"/>
    <property type="evidence" value="ECO:0007669"/>
    <property type="project" value="UniProtKB-UniRule"/>
</dbReference>
<evidence type="ECO:0000256" key="8">
    <source>
        <dbReference type="ARBA" id="ARBA00022932"/>
    </source>
</evidence>
<gene>
    <name evidence="14" type="primary">dnaN</name>
    <name evidence="14" type="ORF">E2A64_10140</name>
</gene>
<comment type="function">
    <text evidence="10">Confers DNA tethering and processivity to DNA polymerases and other proteins. Acts as a clamp, forming a ring around DNA (a reaction catalyzed by the clamp-loading complex) which diffuses in an ATP-independent manner freely and bidirectionally along dsDNA. Initially characterized for its ability to contact the catalytic subunit of DNA polymerase III (Pol III), a complex, multichain enzyme responsible for most of the replicative synthesis in bacteria; Pol III exhibits 3'-5' exonuclease proofreading activity. The beta chain is required for initiation of replication as well as for processivity of DNA replication.</text>
</comment>
<evidence type="ECO:0000256" key="5">
    <source>
        <dbReference type="ARBA" id="ARBA00022679"/>
    </source>
</evidence>
<keyword evidence="5 10" id="KW-0808">Transferase</keyword>
<dbReference type="PIRSF" id="PIRSF000804">
    <property type="entry name" value="DNA_pol_III_b"/>
    <property type="match status" value="1"/>
</dbReference>
<dbReference type="InterPro" id="IPR046938">
    <property type="entry name" value="DNA_clamp_sf"/>
</dbReference>
<keyword evidence="9" id="KW-0238">DNA-binding</keyword>
<dbReference type="SUPFAM" id="SSF55979">
    <property type="entry name" value="DNA clamp"/>
    <property type="match status" value="3"/>
</dbReference>
<keyword evidence="8 10" id="KW-0239">DNA-directed DNA polymerase</keyword>
<feature type="domain" description="DNA polymerase III beta sliding clamp C-terminal" evidence="13">
    <location>
        <begin position="232"/>
        <end position="350"/>
    </location>
</feature>
<evidence type="ECO:0000259" key="13">
    <source>
        <dbReference type="Pfam" id="PF02768"/>
    </source>
</evidence>
<evidence type="ECO:0000256" key="9">
    <source>
        <dbReference type="ARBA" id="ARBA00023125"/>
    </source>
</evidence>
<name>A0A4R5PJ63_9HYPH</name>
<evidence type="ECO:0000256" key="1">
    <source>
        <dbReference type="ARBA" id="ARBA00004496"/>
    </source>
</evidence>
<evidence type="ECO:0000256" key="3">
    <source>
        <dbReference type="ARBA" id="ARBA00021035"/>
    </source>
</evidence>
<comment type="caution">
    <text evidence="14">The sequence shown here is derived from an EMBL/GenBank/DDBJ whole genome shotgun (WGS) entry which is preliminary data.</text>
</comment>
<comment type="subunit">
    <text evidence="10">Forms a ring-shaped head-to-tail homodimer around DNA.</text>
</comment>
<evidence type="ECO:0000256" key="4">
    <source>
        <dbReference type="ARBA" id="ARBA00022490"/>
    </source>
</evidence>
<comment type="similarity">
    <text evidence="2 10">Belongs to the beta sliding clamp family.</text>
</comment>
<evidence type="ECO:0000256" key="2">
    <source>
        <dbReference type="ARBA" id="ARBA00010752"/>
    </source>
</evidence>
<dbReference type="CDD" id="cd00140">
    <property type="entry name" value="beta_clamp"/>
    <property type="match status" value="1"/>
</dbReference>
<evidence type="ECO:0000259" key="11">
    <source>
        <dbReference type="Pfam" id="PF00712"/>
    </source>
</evidence>
<proteinExistence type="inferred from homology"/>
<feature type="domain" description="DNA polymerase III beta sliding clamp central" evidence="12">
    <location>
        <begin position="133"/>
        <end position="229"/>
    </location>
</feature>
<evidence type="ECO:0000259" key="12">
    <source>
        <dbReference type="Pfam" id="PF02767"/>
    </source>
</evidence>
<evidence type="ECO:0000256" key="7">
    <source>
        <dbReference type="ARBA" id="ARBA00022705"/>
    </source>
</evidence>
<dbReference type="AlphaFoldDB" id="A0A4R5PJ63"/>
<dbReference type="PANTHER" id="PTHR30478:SF0">
    <property type="entry name" value="BETA SLIDING CLAMP"/>
    <property type="match status" value="1"/>
</dbReference>
<dbReference type="GO" id="GO:0008408">
    <property type="term" value="F:3'-5' exonuclease activity"/>
    <property type="evidence" value="ECO:0007669"/>
    <property type="project" value="InterPro"/>
</dbReference>
<dbReference type="InterPro" id="IPR001001">
    <property type="entry name" value="DNA_polIII_beta"/>
</dbReference>
<dbReference type="Gene3D" id="3.10.150.10">
    <property type="entry name" value="DNA Polymerase III, subunit A, domain 2"/>
    <property type="match status" value="1"/>
</dbReference>
<comment type="subcellular location">
    <subcellularLocation>
        <location evidence="1 10">Cytoplasm</location>
    </subcellularLocation>
</comment>
<dbReference type="OrthoDB" id="8421503at2"/>
<dbReference type="SMART" id="SM00480">
    <property type="entry name" value="POL3Bc"/>
    <property type="match status" value="1"/>
</dbReference>